<evidence type="ECO:0000256" key="1">
    <source>
        <dbReference type="ARBA" id="ARBA00004141"/>
    </source>
</evidence>
<evidence type="ECO:0000259" key="7">
    <source>
        <dbReference type="Pfam" id="PF19358"/>
    </source>
</evidence>
<dbReference type="InterPro" id="IPR051533">
    <property type="entry name" value="WaaL-like"/>
</dbReference>
<keyword evidence="9" id="KW-1185">Reference proteome</keyword>
<evidence type="ECO:0000256" key="4">
    <source>
        <dbReference type="ARBA" id="ARBA00023136"/>
    </source>
</evidence>
<proteinExistence type="predicted"/>
<feature type="transmembrane region" description="Helical" evidence="5">
    <location>
        <begin position="244"/>
        <end position="264"/>
    </location>
</feature>
<feature type="domain" description="DUF5935" evidence="7">
    <location>
        <begin position="1"/>
        <end position="193"/>
    </location>
</feature>
<protein>
    <submittedName>
        <fullName evidence="8">O-glycosylation ligase, exosortase A system-associated</fullName>
    </submittedName>
</protein>
<comment type="subcellular location">
    <subcellularLocation>
        <location evidence="1">Membrane</location>
        <topology evidence="1">Multi-pass membrane protein</topology>
    </subcellularLocation>
</comment>
<dbReference type="InterPro" id="IPR045979">
    <property type="entry name" value="DUF5935"/>
</dbReference>
<name>A0ABT6CHY9_9SPHN</name>
<dbReference type="NCBIfam" id="TIGR03097">
    <property type="entry name" value="PEP_O_lig_1"/>
    <property type="match status" value="1"/>
</dbReference>
<evidence type="ECO:0000256" key="2">
    <source>
        <dbReference type="ARBA" id="ARBA00022692"/>
    </source>
</evidence>
<accession>A0ABT6CHY9</accession>
<feature type="transmembrane region" description="Helical" evidence="5">
    <location>
        <begin position="166"/>
        <end position="187"/>
    </location>
</feature>
<evidence type="ECO:0000259" key="6">
    <source>
        <dbReference type="Pfam" id="PF04932"/>
    </source>
</evidence>
<feature type="transmembrane region" description="Helical" evidence="5">
    <location>
        <begin position="43"/>
        <end position="64"/>
    </location>
</feature>
<comment type="caution">
    <text evidence="8">The sequence shown here is derived from an EMBL/GenBank/DDBJ whole genome shotgun (WGS) entry which is preliminary data.</text>
</comment>
<organism evidence="8 9">
    <name type="scientific">Novosphingobium cyanobacteriorum</name>
    <dbReference type="NCBI Taxonomy" id="3024215"/>
    <lineage>
        <taxon>Bacteria</taxon>
        <taxon>Pseudomonadati</taxon>
        <taxon>Pseudomonadota</taxon>
        <taxon>Alphaproteobacteria</taxon>
        <taxon>Sphingomonadales</taxon>
        <taxon>Sphingomonadaceae</taxon>
        <taxon>Novosphingobium</taxon>
    </lineage>
</organism>
<feature type="transmembrane region" description="Helical" evidence="5">
    <location>
        <begin position="199"/>
        <end position="217"/>
    </location>
</feature>
<evidence type="ECO:0000256" key="3">
    <source>
        <dbReference type="ARBA" id="ARBA00022989"/>
    </source>
</evidence>
<dbReference type="EMBL" id="JAROCY010000006">
    <property type="protein sequence ID" value="MDF8333139.1"/>
    <property type="molecule type" value="Genomic_DNA"/>
</dbReference>
<dbReference type="GO" id="GO:0016874">
    <property type="term" value="F:ligase activity"/>
    <property type="evidence" value="ECO:0007669"/>
    <property type="project" value="UniProtKB-KW"/>
</dbReference>
<feature type="transmembrane region" description="Helical" evidence="5">
    <location>
        <begin position="400"/>
        <end position="421"/>
    </location>
</feature>
<feature type="transmembrane region" description="Helical" evidence="5">
    <location>
        <begin position="76"/>
        <end position="93"/>
    </location>
</feature>
<feature type="transmembrane region" description="Helical" evidence="5">
    <location>
        <begin position="128"/>
        <end position="146"/>
    </location>
</feature>
<dbReference type="Proteomes" id="UP001222770">
    <property type="component" value="Unassembled WGS sequence"/>
</dbReference>
<keyword evidence="4 5" id="KW-0472">Membrane</keyword>
<dbReference type="InterPro" id="IPR007016">
    <property type="entry name" value="O-antigen_ligase-rel_domated"/>
</dbReference>
<keyword evidence="2 5" id="KW-0812">Transmembrane</keyword>
<sequence>MLNLFLTAFVFAFLGAGLRRPFLLVLAYAYIDIVAPQKVTWGFLQSVPVSLITFGCMILAWLAAENKDGIRVSPRQFVLFLLLVYCGLTTRTADFPEEALEKWAWVWKALVFAIFMPLTLRTRLRIEAMTLVMVLSVGVIVIGGGIKTLASGGGYGELKLLVNDNTGLYEGSIISAVAISVVPLALWLARHGTIFRPNWMVWLFALGICFSCLLMPIGTQARTGLICVAVLGVLMLRTAKRRLLYISLIAIAGVIAVPLLPASFTERMSTIRNHRSDQSAGTRIAVWQWTMEYAQSNPFGGGFNSYLQNSVSYDKVIADDAGDNNTALKTERIEEKARAFHSSYFEMLGEQGYPGLALWLLLHIMGVVQMEMLRRRYAKDPPPGFAWVTPLADALQQAQIVYLVGGAFVGIAFQPFCYMLVGLQCGLSAYIGRVQRSASAPFRRPRNTGRALAASLPTP</sequence>
<feature type="transmembrane region" description="Helical" evidence="5">
    <location>
        <begin position="105"/>
        <end position="121"/>
    </location>
</feature>
<dbReference type="RefSeq" id="WP_277276529.1">
    <property type="nucleotide sequence ID" value="NZ_JAROCY010000006.1"/>
</dbReference>
<gene>
    <name evidence="8" type="ORF">POM99_08010</name>
</gene>
<evidence type="ECO:0000313" key="9">
    <source>
        <dbReference type="Proteomes" id="UP001222770"/>
    </source>
</evidence>
<dbReference type="Pfam" id="PF04932">
    <property type="entry name" value="Wzy_C"/>
    <property type="match status" value="1"/>
</dbReference>
<dbReference type="PANTHER" id="PTHR37422">
    <property type="entry name" value="TEICHURONIC ACID BIOSYNTHESIS PROTEIN TUAE"/>
    <property type="match status" value="1"/>
</dbReference>
<feature type="domain" description="O-antigen ligase-related" evidence="6">
    <location>
        <begin position="209"/>
        <end position="360"/>
    </location>
</feature>
<keyword evidence="8" id="KW-0436">Ligase</keyword>
<dbReference type="PANTHER" id="PTHR37422:SF13">
    <property type="entry name" value="LIPOPOLYSACCHARIDE BIOSYNTHESIS PROTEIN PA4999-RELATED"/>
    <property type="match status" value="1"/>
</dbReference>
<keyword evidence="3 5" id="KW-1133">Transmembrane helix</keyword>
<evidence type="ECO:0000256" key="5">
    <source>
        <dbReference type="SAM" id="Phobius"/>
    </source>
</evidence>
<evidence type="ECO:0000313" key="8">
    <source>
        <dbReference type="EMBL" id="MDF8333139.1"/>
    </source>
</evidence>
<reference evidence="8 9" key="1">
    <citation type="submission" date="2023-03" db="EMBL/GenBank/DDBJ databases">
        <title>Novosphingobium cyanobacteriorum sp. nov., isolated from a eutrophic reservoir during the Microcystis bloom period.</title>
        <authorList>
            <person name="Kang M."/>
            <person name="Le V."/>
            <person name="Ko S.-R."/>
            <person name="Lee S.-A."/>
            <person name="Ahn C.-Y."/>
        </authorList>
    </citation>
    <scope>NUCLEOTIDE SEQUENCE [LARGE SCALE GENOMIC DNA]</scope>
    <source>
        <strain evidence="8 9">HBC54</strain>
    </source>
</reference>
<dbReference type="Pfam" id="PF19358">
    <property type="entry name" value="DUF5935"/>
    <property type="match status" value="1"/>
</dbReference>
<dbReference type="InterPro" id="IPR017528">
    <property type="entry name" value="CHP03097O-antigen_lig-rel"/>
</dbReference>